<name>A0A5M6IR25_9PROT</name>
<evidence type="ECO:0000256" key="7">
    <source>
        <dbReference type="ARBA" id="ARBA00022823"/>
    </source>
</evidence>
<dbReference type="GO" id="GO:0004149">
    <property type="term" value="F:dihydrolipoyllysine-residue succinyltransferase activity"/>
    <property type="evidence" value="ECO:0007669"/>
    <property type="project" value="UniProtKB-EC"/>
</dbReference>
<keyword evidence="14" id="KW-1185">Reference proteome</keyword>
<dbReference type="Pfam" id="PF02817">
    <property type="entry name" value="E3_binding"/>
    <property type="match status" value="1"/>
</dbReference>
<sequence length="406" mass="43196">MGRFVFRLPDIGEGIAEAELIAWHVRPGDAIAEDAPMVELMTDKATVEIPSPRAGTVVSMKGAPGERIPVGSELIVLEVEEKPQPALAQSRPAAAMGEASPARNVGVDGHEARAPVATLPASAARVLAAPAVRQRARALGIDLHGIAGSGPEGRVTHADLDAHLRDGAALPTPLRTEVEDLRLTGLRRRIAERLEESWRRIPHFSYVETIDVGALEDLRADLNARHPGRPHLTLLPFLLRALVGAIRRVPQVNAQYDDAAGILRRHAALHAGIAVQTPGGLMVPVLRHAEALDLWQAAAGIARLAAAAREGHAGREELSGSTLTITSLGPLGGIVSTPLINPPEVAIVGVNRIVEQPVVQGGGIVARRMMNLSCSFDHRVIDGWDAATFVQEVKARLEQPAALFME</sequence>
<dbReference type="Proteomes" id="UP000325255">
    <property type="component" value="Unassembled WGS sequence"/>
</dbReference>
<dbReference type="EC" id="2.3.1.-" evidence="10"/>
<dbReference type="InterPro" id="IPR003016">
    <property type="entry name" value="2-oxoA_DH_lipoyl-BS"/>
</dbReference>
<dbReference type="PROSITE" id="PS51826">
    <property type="entry name" value="PSBD"/>
    <property type="match status" value="1"/>
</dbReference>
<reference evidence="13 14" key="1">
    <citation type="submission" date="2019-09" db="EMBL/GenBank/DDBJ databases">
        <title>Genome sequence of Rhodovastum atsumiense, a diverse member of the Acetobacteraceae family of non-sulfur purple photosynthetic bacteria.</title>
        <authorList>
            <person name="Meyer T."/>
            <person name="Kyndt J."/>
        </authorList>
    </citation>
    <scope>NUCLEOTIDE SEQUENCE [LARGE SCALE GENOMIC DNA]</scope>
    <source>
        <strain evidence="13 14">DSM 21279</strain>
    </source>
</reference>
<evidence type="ECO:0000256" key="3">
    <source>
        <dbReference type="ARBA" id="ARBA00005145"/>
    </source>
</evidence>
<dbReference type="Pfam" id="PF00198">
    <property type="entry name" value="2-oxoacid_dh"/>
    <property type="match status" value="1"/>
</dbReference>
<comment type="subunit">
    <text evidence="5">Forms a 24-polypeptide structural core with octahedral symmetry. Part of the 2-oxoglutarate dehydrogenase (OGDH) complex composed of E1 (2-oxoglutarate dehydrogenase), E2 (dihydrolipoamide succinyltransferase) and E3 (dihydrolipoamide dehydrogenase); the complex contains multiple copies of the three enzymatic components (E1, E2 and E3).</text>
</comment>
<evidence type="ECO:0000256" key="4">
    <source>
        <dbReference type="ARBA" id="ARBA00007317"/>
    </source>
</evidence>
<dbReference type="EMBL" id="VWPK01000028">
    <property type="protein sequence ID" value="KAA5610736.1"/>
    <property type="molecule type" value="Genomic_DNA"/>
</dbReference>
<comment type="catalytic activity">
    <reaction evidence="9">
        <text>N(6)-[(R)-dihydrolipoyl]-L-lysyl-[protein] + succinyl-CoA = N(6)-[(R)-S(8)-succinyldihydrolipoyl]-L-lysyl-[protein] + CoA</text>
        <dbReference type="Rhea" id="RHEA:15213"/>
        <dbReference type="Rhea" id="RHEA-COMP:10475"/>
        <dbReference type="Rhea" id="RHEA-COMP:20092"/>
        <dbReference type="ChEBI" id="CHEBI:57287"/>
        <dbReference type="ChEBI" id="CHEBI:57292"/>
        <dbReference type="ChEBI" id="CHEBI:83100"/>
        <dbReference type="ChEBI" id="CHEBI:83120"/>
        <dbReference type="EC" id="2.3.1.61"/>
    </reaction>
</comment>
<dbReference type="CDD" id="cd06849">
    <property type="entry name" value="lipoyl_domain"/>
    <property type="match status" value="1"/>
</dbReference>
<keyword evidence="8 10" id="KW-0012">Acyltransferase</keyword>
<evidence type="ECO:0000256" key="1">
    <source>
        <dbReference type="ARBA" id="ARBA00001938"/>
    </source>
</evidence>
<dbReference type="InterPro" id="IPR004167">
    <property type="entry name" value="PSBD"/>
</dbReference>
<dbReference type="Gene3D" id="3.30.559.10">
    <property type="entry name" value="Chloramphenicol acetyltransferase-like domain"/>
    <property type="match status" value="1"/>
</dbReference>
<dbReference type="SUPFAM" id="SSF51230">
    <property type="entry name" value="Single hybrid motif"/>
    <property type="match status" value="1"/>
</dbReference>
<evidence type="ECO:0000259" key="11">
    <source>
        <dbReference type="PROSITE" id="PS50968"/>
    </source>
</evidence>
<evidence type="ECO:0000256" key="9">
    <source>
        <dbReference type="ARBA" id="ARBA00052761"/>
    </source>
</evidence>
<accession>A0A5M6IR25</accession>
<evidence type="ECO:0000256" key="2">
    <source>
        <dbReference type="ARBA" id="ARBA00004052"/>
    </source>
</evidence>
<organism evidence="13 14">
    <name type="scientific">Rhodovastum atsumiense</name>
    <dbReference type="NCBI Taxonomy" id="504468"/>
    <lineage>
        <taxon>Bacteria</taxon>
        <taxon>Pseudomonadati</taxon>
        <taxon>Pseudomonadota</taxon>
        <taxon>Alphaproteobacteria</taxon>
        <taxon>Acetobacterales</taxon>
        <taxon>Acetobacteraceae</taxon>
        <taxon>Rhodovastum</taxon>
    </lineage>
</organism>
<evidence type="ECO:0000313" key="14">
    <source>
        <dbReference type="Proteomes" id="UP000325255"/>
    </source>
</evidence>
<evidence type="ECO:0000256" key="8">
    <source>
        <dbReference type="ARBA" id="ARBA00023315"/>
    </source>
</evidence>
<dbReference type="OrthoDB" id="9805770at2"/>
<dbReference type="RefSeq" id="WP_150042172.1">
    <property type="nucleotide sequence ID" value="NZ_OW485601.1"/>
</dbReference>
<dbReference type="FunFam" id="3.30.559.10:FF:000007">
    <property type="entry name" value="Dihydrolipoamide acetyltransferase component of pyruvate dehydrogenase complex"/>
    <property type="match status" value="1"/>
</dbReference>
<dbReference type="AlphaFoldDB" id="A0A5M6IR25"/>
<dbReference type="PANTHER" id="PTHR43178:SF5">
    <property type="entry name" value="LIPOAMIDE ACYLTRANSFERASE COMPONENT OF BRANCHED-CHAIN ALPHA-KETO ACID DEHYDROGENASE COMPLEX, MITOCHONDRIAL"/>
    <property type="match status" value="1"/>
</dbReference>
<dbReference type="PANTHER" id="PTHR43178">
    <property type="entry name" value="DIHYDROLIPOAMIDE ACETYLTRANSFERASE COMPONENT OF PYRUVATE DEHYDROGENASE COMPLEX"/>
    <property type="match status" value="1"/>
</dbReference>
<dbReference type="PROSITE" id="PS00189">
    <property type="entry name" value="LIPOYL"/>
    <property type="match status" value="1"/>
</dbReference>
<dbReference type="InterPro" id="IPR036625">
    <property type="entry name" value="E3-bd_dom_sf"/>
</dbReference>
<comment type="cofactor">
    <cofactor evidence="1 10">
        <name>(R)-lipoate</name>
        <dbReference type="ChEBI" id="CHEBI:83088"/>
    </cofactor>
</comment>
<comment type="caution">
    <text evidence="13">The sequence shown here is derived from an EMBL/GenBank/DDBJ whole genome shotgun (WGS) entry which is preliminary data.</text>
</comment>
<dbReference type="Gene3D" id="2.40.50.100">
    <property type="match status" value="1"/>
</dbReference>
<proteinExistence type="inferred from homology"/>
<dbReference type="InterPro" id="IPR011053">
    <property type="entry name" value="Single_hybrid_motif"/>
</dbReference>
<dbReference type="GO" id="GO:0016407">
    <property type="term" value="F:acetyltransferase activity"/>
    <property type="evidence" value="ECO:0007669"/>
    <property type="project" value="TreeGrafter"/>
</dbReference>
<evidence type="ECO:0000313" key="13">
    <source>
        <dbReference type="EMBL" id="KAA5610736.1"/>
    </source>
</evidence>
<keyword evidence="7 10" id="KW-0450">Lipoyl</keyword>
<dbReference type="SUPFAM" id="SSF47005">
    <property type="entry name" value="Peripheral subunit-binding domain of 2-oxo acid dehydrogenase complex"/>
    <property type="match status" value="1"/>
</dbReference>
<evidence type="ECO:0000256" key="5">
    <source>
        <dbReference type="ARBA" id="ARBA00011666"/>
    </source>
</evidence>
<evidence type="ECO:0000256" key="6">
    <source>
        <dbReference type="ARBA" id="ARBA00022679"/>
    </source>
</evidence>
<keyword evidence="6 10" id="KW-0808">Transferase</keyword>
<feature type="domain" description="Lipoyl-binding" evidence="11">
    <location>
        <begin position="3"/>
        <end position="78"/>
    </location>
</feature>
<evidence type="ECO:0000256" key="10">
    <source>
        <dbReference type="RuleBase" id="RU003423"/>
    </source>
</evidence>
<comment type="similarity">
    <text evidence="4 10">Belongs to the 2-oxoacid dehydrogenase family.</text>
</comment>
<dbReference type="InterPro" id="IPR050743">
    <property type="entry name" value="2-oxoacid_DH_E2_comp"/>
</dbReference>
<gene>
    <name evidence="13" type="ORF">F1189_17575</name>
</gene>
<comment type="function">
    <text evidence="2">E2 component of the 2-oxoglutarate dehydrogenase (OGDH) complex which catalyzes the second step in the conversion of 2-oxoglutarate to succinyl-CoA and CO(2).</text>
</comment>
<dbReference type="InterPro" id="IPR001078">
    <property type="entry name" value="2-oxoacid_DH_actylTfrase"/>
</dbReference>
<dbReference type="InterPro" id="IPR000089">
    <property type="entry name" value="Biotin_lipoyl"/>
</dbReference>
<dbReference type="SUPFAM" id="SSF52777">
    <property type="entry name" value="CoA-dependent acyltransferases"/>
    <property type="match status" value="1"/>
</dbReference>
<dbReference type="GO" id="GO:0005737">
    <property type="term" value="C:cytoplasm"/>
    <property type="evidence" value="ECO:0007669"/>
    <property type="project" value="TreeGrafter"/>
</dbReference>
<evidence type="ECO:0000259" key="12">
    <source>
        <dbReference type="PROSITE" id="PS51826"/>
    </source>
</evidence>
<feature type="domain" description="Peripheral subunit-binding (PSBD)" evidence="12">
    <location>
        <begin position="127"/>
        <end position="164"/>
    </location>
</feature>
<dbReference type="PROSITE" id="PS50968">
    <property type="entry name" value="BIOTINYL_LIPOYL"/>
    <property type="match status" value="1"/>
</dbReference>
<dbReference type="Pfam" id="PF00364">
    <property type="entry name" value="Biotin_lipoyl"/>
    <property type="match status" value="1"/>
</dbReference>
<dbReference type="Gene3D" id="4.10.320.10">
    <property type="entry name" value="E3-binding domain"/>
    <property type="match status" value="1"/>
</dbReference>
<dbReference type="GO" id="GO:0031405">
    <property type="term" value="F:lipoic acid binding"/>
    <property type="evidence" value="ECO:0007669"/>
    <property type="project" value="TreeGrafter"/>
</dbReference>
<dbReference type="InterPro" id="IPR023213">
    <property type="entry name" value="CAT-like_dom_sf"/>
</dbReference>
<comment type="pathway">
    <text evidence="3">Amino-acid degradation; L-lysine degradation via saccharopine pathway; glutaryl-CoA from L-lysine: step 6/6.</text>
</comment>
<protein>
    <recommendedName>
        <fullName evidence="10">Dihydrolipoamide acetyltransferase component of pyruvate dehydrogenase complex</fullName>
        <ecNumber evidence="10">2.3.1.-</ecNumber>
    </recommendedName>
</protein>